<dbReference type="SUPFAM" id="SSF49265">
    <property type="entry name" value="Fibronectin type III"/>
    <property type="match status" value="1"/>
</dbReference>
<dbReference type="RefSeq" id="WP_057692777.1">
    <property type="nucleotide sequence ID" value="NZ_JALDNC010000044.1"/>
</dbReference>
<accession>A0AB73FCA5</accession>
<dbReference type="InterPro" id="IPR056490">
    <property type="entry name" value="Rcc01698_C"/>
</dbReference>
<dbReference type="PROSITE" id="PS50853">
    <property type="entry name" value="FN3"/>
    <property type="match status" value="1"/>
</dbReference>
<dbReference type="AlphaFoldDB" id="A0AB73FCA5"/>
<dbReference type="EMBL" id="LLFE01000126">
    <property type="protein sequence ID" value="KQD14624.1"/>
    <property type="molecule type" value="Genomic_DNA"/>
</dbReference>
<feature type="domain" description="Fibronectin type-III" evidence="1">
    <location>
        <begin position="731"/>
        <end position="829"/>
    </location>
</feature>
<gene>
    <name evidence="2" type="ORF">APD06_04480</name>
</gene>
<evidence type="ECO:0000313" key="3">
    <source>
        <dbReference type="Proteomes" id="UP000051322"/>
    </source>
</evidence>
<protein>
    <recommendedName>
        <fullName evidence="1">Fibronectin type-III domain-containing protein</fullName>
    </recommendedName>
</protein>
<evidence type="ECO:0000259" key="1">
    <source>
        <dbReference type="PROSITE" id="PS50853"/>
    </source>
</evidence>
<dbReference type="CDD" id="cd00063">
    <property type="entry name" value="FN3"/>
    <property type="match status" value="1"/>
</dbReference>
<proteinExistence type="predicted"/>
<sequence>MSGIFGSTTISTSDNRINSMRVQQSAYGLCQPLVYGKNRLAANMFWYGDFSSTAHTTTTKSGGKGGKTKTSNTTYTYSASLMLGLCETKIRDIGNIWRDKEQIVPKTEGGVQLKPIDQLGFELFDGDHNPVWGYLASMHPDQAVHYPFLGYIACANYDLGGSASLSNHNFEVISDITFSDTIHDANPADVIEDFITNPRYGAAPSLNMADLSEFRTYCAATNLLISPALTEQRAAHEIINEIVEAVNCAIVPSPDGLKIRSYGDTAVSGNGVTFTPDLTPAYHLTDDDFIGDDQPVRVKRSRDTDAFNHCQIEYVNRFNQYNTETVEAKDQANIEMFGLRTQDPVKYDFFCEPKIARHAVQLLLQRKLYVRNEYEFDLGWKYCRLEPMDIVTLTDESLGLDRFPVRITRIEEDQDGLLTVTAEELALGSRSAVEYDLQASNGYQGGNEEPGNVNAPVIFEPPLDLTDGKNQVWVAASGGSNWGGCNVWASLDNTTYEMIGTIYGSARYGQLVAAINASETAMQVQLNTSSQIFSGTSEDAQVNTTLCRVGDEYVSYVDATLNGSGLYTLGGVLRGRFDDALAHNTGESFLRIDKAIFQHEFNSNLINKTLYLKFTSFNGLQQKEQTLDEVTAYSHTLNGGRPSGVKGLSLQSPFVGSSFKVQWQFAAGAQGYIVQVSSGSTLLRTIETTSAEYTYSMEEARVDGVQRNYTIRVASKSENGTSTFTDLNISNPVPPILANVYTSATSNSITVTWIPSEVPDLKDYQVWISKNASFDPETLAASWTGTENACTIGNLDSTTTYYIRVAARDVWKPTSWNYSARVTQATLEA</sequence>
<dbReference type="Gene3D" id="2.60.40.10">
    <property type="entry name" value="Immunoglobulins"/>
    <property type="match status" value="1"/>
</dbReference>
<dbReference type="Pfam" id="PF23666">
    <property type="entry name" value="Rcc01698_C"/>
    <property type="match status" value="1"/>
</dbReference>
<reference evidence="2 3" key="1">
    <citation type="submission" date="2015-10" db="EMBL/GenBank/DDBJ databases">
        <title>The utility of whole genome sequencing in characterizing Acinetobacter epidemiology and analyzing hospital outbreaks.</title>
        <authorList>
            <person name="Ozer E.A."/>
            <person name="Fitzpatrick M.A."/>
            <person name="Hauser A.R."/>
        </authorList>
    </citation>
    <scope>NUCLEOTIDE SEQUENCE [LARGE SCALE GENOMIC DNA]</scope>
    <source>
        <strain evidence="2 3">ABBL059</strain>
    </source>
</reference>
<dbReference type="InterPro" id="IPR003961">
    <property type="entry name" value="FN3_dom"/>
</dbReference>
<dbReference type="InterPro" id="IPR013783">
    <property type="entry name" value="Ig-like_fold"/>
</dbReference>
<comment type="caution">
    <text evidence="2">The sequence shown here is derived from an EMBL/GenBank/DDBJ whole genome shotgun (WGS) entry which is preliminary data.</text>
</comment>
<organism evidence="2 3">
    <name type="scientific">Acinetobacter baumannii</name>
    <dbReference type="NCBI Taxonomy" id="470"/>
    <lineage>
        <taxon>Bacteria</taxon>
        <taxon>Pseudomonadati</taxon>
        <taxon>Pseudomonadota</taxon>
        <taxon>Gammaproteobacteria</taxon>
        <taxon>Moraxellales</taxon>
        <taxon>Moraxellaceae</taxon>
        <taxon>Acinetobacter</taxon>
        <taxon>Acinetobacter calcoaceticus/baumannii complex</taxon>
    </lineage>
</organism>
<evidence type="ECO:0000313" key="2">
    <source>
        <dbReference type="EMBL" id="KQD14624.1"/>
    </source>
</evidence>
<dbReference type="Pfam" id="PF13550">
    <property type="entry name" value="Phage-tail_3"/>
    <property type="match status" value="1"/>
</dbReference>
<dbReference type="Proteomes" id="UP000051322">
    <property type="component" value="Unassembled WGS sequence"/>
</dbReference>
<dbReference type="SMART" id="SM00060">
    <property type="entry name" value="FN3"/>
    <property type="match status" value="2"/>
</dbReference>
<name>A0AB73FCA5_ACIBA</name>
<dbReference type="InterPro" id="IPR036116">
    <property type="entry name" value="FN3_sf"/>
</dbReference>
<dbReference type="Pfam" id="PF00041">
    <property type="entry name" value="fn3"/>
    <property type="match status" value="1"/>
</dbReference>
<dbReference type="InterPro" id="IPR032876">
    <property type="entry name" value="J_dom"/>
</dbReference>